<evidence type="ECO:0000313" key="1">
    <source>
        <dbReference type="EMBL" id="GAI75746.1"/>
    </source>
</evidence>
<proteinExistence type="predicted"/>
<name>X1S9F6_9ZZZZ</name>
<comment type="caution">
    <text evidence="1">The sequence shown here is derived from an EMBL/GenBank/DDBJ whole genome shotgun (WGS) entry which is preliminary data.</text>
</comment>
<sequence>MICKRANLNFERYLSSVIRPGRYIGRELNAILKDHRSV</sequence>
<feature type="non-terminal residue" evidence="1">
    <location>
        <position position="38"/>
    </location>
</feature>
<protein>
    <submittedName>
        <fullName evidence="1">Uncharacterized protein</fullName>
    </submittedName>
</protein>
<gene>
    <name evidence="1" type="ORF">S12H4_22449</name>
</gene>
<dbReference type="EMBL" id="BARW01011706">
    <property type="protein sequence ID" value="GAI75746.1"/>
    <property type="molecule type" value="Genomic_DNA"/>
</dbReference>
<dbReference type="AlphaFoldDB" id="X1S9F6"/>
<reference evidence="1" key="1">
    <citation type="journal article" date="2014" name="Front. Microbiol.">
        <title>High frequency of phylogenetically diverse reductive dehalogenase-homologous genes in deep subseafloor sedimentary metagenomes.</title>
        <authorList>
            <person name="Kawai M."/>
            <person name="Futagami T."/>
            <person name="Toyoda A."/>
            <person name="Takaki Y."/>
            <person name="Nishi S."/>
            <person name="Hori S."/>
            <person name="Arai W."/>
            <person name="Tsubouchi T."/>
            <person name="Morono Y."/>
            <person name="Uchiyama I."/>
            <person name="Ito T."/>
            <person name="Fujiyama A."/>
            <person name="Inagaki F."/>
            <person name="Takami H."/>
        </authorList>
    </citation>
    <scope>NUCLEOTIDE SEQUENCE</scope>
    <source>
        <strain evidence="1">Expedition CK06-06</strain>
    </source>
</reference>
<accession>X1S9F6</accession>
<organism evidence="1">
    <name type="scientific">marine sediment metagenome</name>
    <dbReference type="NCBI Taxonomy" id="412755"/>
    <lineage>
        <taxon>unclassified sequences</taxon>
        <taxon>metagenomes</taxon>
        <taxon>ecological metagenomes</taxon>
    </lineage>
</organism>